<gene>
    <name evidence="2" type="ORF">CLUP02_15418</name>
</gene>
<dbReference type="GeneID" id="73349352"/>
<dbReference type="AlphaFoldDB" id="A0A9Q8WNZ9"/>
<evidence type="ECO:0000256" key="1">
    <source>
        <dbReference type="SAM" id="MobiDB-lite"/>
    </source>
</evidence>
<feature type="compositionally biased region" description="Polar residues" evidence="1">
    <location>
        <begin position="9"/>
        <end position="34"/>
    </location>
</feature>
<keyword evidence="3" id="KW-1185">Reference proteome</keyword>
<dbReference type="RefSeq" id="XP_049151488.1">
    <property type="nucleotide sequence ID" value="XM_049294342.1"/>
</dbReference>
<reference evidence="2" key="1">
    <citation type="journal article" date="2021" name="Mol. Plant Microbe Interact.">
        <title>Complete Genome Sequence of the Plant-Pathogenic Fungus Colletotrichum lupini.</title>
        <authorList>
            <person name="Baroncelli R."/>
            <person name="Pensec F."/>
            <person name="Da Lio D."/>
            <person name="Boufleur T."/>
            <person name="Vicente I."/>
            <person name="Sarrocco S."/>
            <person name="Picot A."/>
            <person name="Baraldi E."/>
            <person name="Sukno S."/>
            <person name="Thon M."/>
            <person name="Le Floch G."/>
        </authorList>
    </citation>
    <scope>NUCLEOTIDE SEQUENCE</scope>
    <source>
        <strain evidence="2">IMI 504893</strain>
    </source>
</reference>
<protein>
    <submittedName>
        <fullName evidence="2">Uncharacterized protein</fullName>
    </submittedName>
</protein>
<proteinExistence type="predicted"/>
<evidence type="ECO:0000313" key="3">
    <source>
        <dbReference type="Proteomes" id="UP000830671"/>
    </source>
</evidence>
<dbReference type="KEGG" id="clup:CLUP02_15418"/>
<organism evidence="2 3">
    <name type="scientific">Colletotrichum lupini</name>
    <dbReference type="NCBI Taxonomy" id="145971"/>
    <lineage>
        <taxon>Eukaryota</taxon>
        <taxon>Fungi</taxon>
        <taxon>Dikarya</taxon>
        <taxon>Ascomycota</taxon>
        <taxon>Pezizomycotina</taxon>
        <taxon>Sordariomycetes</taxon>
        <taxon>Hypocreomycetidae</taxon>
        <taxon>Glomerellales</taxon>
        <taxon>Glomerellaceae</taxon>
        <taxon>Colletotrichum</taxon>
        <taxon>Colletotrichum acutatum species complex</taxon>
    </lineage>
</organism>
<dbReference type="Proteomes" id="UP000830671">
    <property type="component" value="Chromosome 8"/>
</dbReference>
<feature type="region of interest" description="Disordered" evidence="1">
    <location>
        <begin position="1"/>
        <end position="34"/>
    </location>
</feature>
<sequence length="282" mass="31454">MAFRCAESGTENGRKASSLSTRNGPAKSWNQSLPNPNRLLVEGAECIQVSEPFLAFLTLPCLALPHYEYSYMTLLHSNIVPQVSTSHDHPRAMPLNATCPPVPYRTSDPKFLSSSTPVERDERLLQRTNKPRPLLLKFLQPPPFLFLPADFGDIYDTILPDTLTPHLFFLPRALSLFSRPKLNFACVLPPVPFPTGCLGVLCTDRALVYLPRCQPLVPRCTMYTTLPKRLRCDWIRHTAVIGGAGTAGTDFPSGFTHIFLLLLLHHRNPPSLPPGQLSNHPR</sequence>
<accession>A0A9Q8WNZ9</accession>
<name>A0A9Q8WNZ9_9PEZI</name>
<dbReference type="EMBL" id="CP019480">
    <property type="protein sequence ID" value="UQC89887.1"/>
    <property type="molecule type" value="Genomic_DNA"/>
</dbReference>
<evidence type="ECO:0000313" key="2">
    <source>
        <dbReference type="EMBL" id="UQC89887.1"/>
    </source>
</evidence>